<dbReference type="SUPFAM" id="SSF49354">
    <property type="entry name" value="PapD-like"/>
    <property type="match status" value="1"/>
</dbReference>
<dbReference type="Pfam" id="PF00635">
    <property type="entry name" value="Motile_Sperm"/>
    <property type="match status" value="1"/>
</dbReference>
<evidence type="ECO:0000313" key="7">
    <source>
        <dbReference type="Proteomes" id="UP001443914"/>
    </source>
</evidence>
<dbReference type="EMBL" id="JBDFQZ010000012">
    <property type="protein sequence ID" value="KAK9671831.1"/>
    <property type="molecule type" value="Genomic_DNA"/>
</dbReference>
<keyword evidence="7" id="KW-1185">Reference proteome</keyword>
<dbReference type="InterPro" id="IPR016763">
    <property type="entry name" value="VAP"/>
</dbReference>
<evidence type="ECO:0000256" key="1">
    <source>
        <dbReference type="ARBA" id="ARBA00008932"/>
    </source>
</evidence>
<organism evidence="6 7">
    <name type="scientific">Saponaria officinalis</name>
    <name type="common">Common soapwort</name>
    <name type="synonym">Lychnis saponaria</name>
    <dbReference type="NCBI Taxonomy" id="3572"/>
    <lineage>
        <taxon>Eukaryota</taxon>
        <taxon>Viridiplantae</taxon>
        <taxon>Streptophyta</taxon>
        <taxon>Embryophyta</taxon>
        <taxon>Tracheophyta</taxon>
        <taxon>Spermatophyta</taxon>
        <taxon>Magnoliopsida</taxon>
        <taxon>eudicotyledons</taxon>
        <taxon>Gunneridae</taxon>
        <taxon>Pentapetalae</taxon>
        <taxon>Caryophyllales</taxon>
        <taxon>Caryophyllaceae</taxon>
        <taxon>Caryophylleae</taxon>
        <taxon>Saponaria</taxon>
    </lineage>
</organism>
<dbReference type="PROSITE" id="PS50202">
    <property type="entry name" value="MSP"/>
    <property type="match status" value="1"/>
</dbReference>
<keyword evidence="4" id="KW-0472">Membrane</keyword>
<feature type="transmembrane region" description="Helical" evidence="4">
    <location>
        <begin position="320"/>
        <end position="341"/>
    </location>
</feature>
<dbReference type="GO" id="GO:0005886">
    <property type="term" value="C:plasma membrane"/>
    <property type="evidence" value="ECO:0007669"/>
    <property type="project" value="TreeGrafter"/>
</dbReference>
<dbReference type="PANTHER" id="PTHR10809:SF148">
    <property type="entry name" value="OS01G0936800 PROTEIN"/>
    <property type="match status" value="1"/>
</dbReference>
<feature type="domain" description="MSP" evidence="5">
    <location>
        <begin position="40"/>
        <end position="160"/>
    </location>
</feature>
<reference evidence="6" key="1">
    <citation type="submission" date="2024-03" db="EMBL/GenBank/DDBJ databases">
        <title>WGS assembly of Saponaria officinalis var. Norfolk2.</title>
        <authorList>
            <person name="Jenkins J."/>
            <person name="Shu S."/>
            <person name="Grimwood J."/>
            <person name="Barry K."/>
            <person name="Goodstein D."/>
            <person name="Schmutz J."/>
            <person name="Leebens-Mack J."/>
            <person name="Osbourn A."/>
        </authorList>
    </citation>
    <scope>NUCLEOTIDE SEQUENCE [LARGE SCALE GENOMIC DNA]</scope>
    <source>
        <strain evidence="6">JIC</strain>
    </source>
</reference>
<evidence type="ECO:0000256" key="2">
    <source>
        <dbReference type="SAM" id="Coils"/>
    </source>
</evidence>
<dbReference type="GO" id="GO:0090158">
    <property type="term" value="P:endoplasmic reticulum membrane organization"/>
    <property type="evidence" value="ECO:0007669"/>
    <property type="project" value="TreeGrafter"/>
</dbReference>
<dbReference type="Proteomes" id="UP001443914">
    <property type="component" value="Unassembled WGS sequence"/>
</dbReference>
<keyword evidence="2" id="KW-0175">Coiled coil</keyword>
<evidence type="ECO:0000313" key="6">
    <source>
        <dbReference type="EMBL" id="KAK9671831.1"/>
    </source>
</evidence>
<dbReference type="AlphaFoldDB" id="A0AAW1H7A8"/>
<dbReference type="PIRSF" id="PIRSF019693">
    <property type="entry name" value="VAMP-associated"/>
    <property type="match status" value="1"/>
</dbReference>
<comment type="caution">
    <text evidence="6">The sequence shown here is derived from an EMBL/GenBank/DDBJ whole genome shotgun (WGS) entry which is preliminary data.</text>
</comment>
<proteinExistence type="inferred from homology"/>
<dbReference type="Gene3D" id="2.60.40.10">
    <property type="entry name" value="Immunoglobulins"/>
    <property type="match status" value="1"/>
</dbReference>
<protein>
    <recommendedName>
        <fullName evidence="5">MSP domain-containing protein</fullName>
    </recommendedName>
</protein>
<dbReference type="GO" id="GO:0061817">
    <property type="term" value="P:endoplasmic reticulum-plasma membrane tethering"/>
    <property type="evidence" value="ECO:0007669"/>
    <property type="project" value="TreeGrafter"/>
</dbReference>
<comment type="similarity">
    <text evidence="1">Belongs to the VAMP-associated protein (VAP) (TC 9.B.17) family.</text>
</comment>
<dbReference type="InterPro" id="IPR000535">
    <property type="entry name" value="MSP_dom"/>
</dbReference>
<feature type="region of interest" description="Disordered" evidence="3">
    <location>
        <begin position="169"/>
        <end position="192"/>
    </location>
</feature>
<keyword evidence="4" id="KW-0812">Transmembrane</keyword>
<evidence type="ECO:0000259" key="5">
    <source>
        <dbReference type="PROSITE" id="PS50202"/>
    </source>
</evidence>
<dbReference type="InterPro" id="IPR013783">
    <property type="entry name" value="Ig-like_fold"/>
</dbReference>
<feature type="coiled-coil region" evidence="2">
    <location>
        <begin position="256"/>
        <end position="298"/>
    </location>
</feature>
<gene>
    <name evidence="6" type="ORF">RND81_12G057300</name>
</gene>
<evidence type="ECO:0000256" key="3">
    <source>
        <dbReference type="SAM" id="MobiDB-lite"/>
    </source>
</evidence>
<sequence length="342" mass="38401">MAPFTRQWLEPMSYQVNVAIELYDWCSCGYADKGSMSSELLGIQPYELRFTVEAKKQSSCSIQLINKTDMFVAFKVKTTSPKKYCVRPNVGIIGPNGTSDFTVTMQVQRAASLDLQCKDKFLVQSTVVPSGTVEEDLTSDMFSKDSGRHMEEKKLRVILMYSQSPVLVPANGVTNQDPSYDTSQKDKVPTGVENFPPSQKLASEAEEAKNIKPVEELKLTKGTDTILPDRTRGLETTDDREVKNVAARATPKSEMEDLLNKELEEYKSKLDVVESKLAEVAEQTAVKLTDERTKAVQEKDMVKRELALVKRRLRGKTIHMGFPLLYICMVALICLTLGYLMQ</sequence>
<dbReference type="PANTHER" id="PTHR10809">
    <property type="entry name" value="VESICLE-ASSOCIATED MEMBRANE PROTEIN-ASSOCIATED PROTEIN"/>
    <property type="match status" value="1"/>
</dbReference>
<dbReference type="InterPro" id="IPR008962">
    <property type="entry name" value="PapD-like_sf"/>
</dbReference>
<keyword evidence="4" id="KW-1133">Transmembrane helix</keyword>
<dbReference type="FunFam" id="2.60.40.10:FF:000813">
    <property type="entry name" value="Vesicle-associated protein 1-1"/>
    <property type="match status" value="1"/>
</dbReference>
<dbReference type="GO" id="GO:0005789">
    <property type="term" value="C:endoplasmic reticulum membrane"/>
    <property type="evidence" value="ECO:0007669"/>
    <property type="project" value="InterPro"/>
</dbReference>
<accession>A0AAW1H7A8</accession>
<evidence type="ECO:0000256" key="4">
    <source>
        <dbReference type="SAM" id="Phobius"/>
    </source>
</evidence>
<name>A0AAW1H7A8_SAPOF</name>
<feature type="compositionally biased region" description="Polar residues" evidence="3">
    <location>
        <begin position="172"/>
        <end position="182"/>
    </location>
</feature>